<name>A0ACA9NDQ2_9GLOM</name>
<dbReference type="Proteomes" id="UP000789702">
    <property type="component" value="Unassembled WGS sequence"/>
</dbReference>
<comment type="caution">
    <text evidence="1">The sequence shown here is derived from an EMBL/GenBank/DDBJ whole genome shotgun (WGS) entry which is preliminary data.</text>
</comment>
<proteinExistence type="predicted"/>
<evidence type="ECO:0000313" key="2">
    <source>
        <dbReference type="Proteomes" id="UP000789702"/>
    </source>
</evidence>
<gene>
    <name evidence="1" type="ORF">DHETER_LOCUS8876</name>
</gene>
<feature type="non-terminal residue" evidence="1">
    <location>
        <position position="1"/>
    </location>
</feature>
<keyword evidence="2" id="KW-1185">Reference proteome</keyword>
<protein>
    <submittedName>
        <fullName evidence="1">16968_t:CDS:1</fullName>
    </submittedName>
</protein>
<sequence>GKWICMITDPTIAKEICLRTDIFPKIMLNEIIPIGIDVVRSNGIKVDGCFGKVNNKSIDVKDLMQRFTLDVLGKNLEYLNNAYVTAYNDAHNMFKSSFYNNILPIDRIPILKRLAFRKIGKLSNLFDTGHSNGDLLELMLKACDDPNISDKCYWILS</sequence>
<accession>A0ACA9NDQ2</accession>
<reference evidence="1" key="1">
    <citation type="submission" date="2021-06" db="EMBL/GenBank/DDBJ databases">
        <authorList>
            <person name="Kallberg Y."/>
            <person name="Tangrot J."/>
            <person name="Rosling A."/>
        </authorList>
    </citation>
    <scope>NUCLEOTIDE SEQUENCE</scope>
    <source>
        <strain evidence="1">IL203A</strain>
    </source>
</reference>
<dbReference type="EMBL" id="CAJVPU010014665">
    <property type="protein sequence ID" value="CAG8641722.1"/>
    <property type="molecule type" value="Genomic_DNA"/>
</dbReference>
<evidence type="ECO:0000313" key="1">
    <source>
        <dbReference type="EMBL" id="CAG8641722.1"/>
    </source>
</evidence>
<organism evidence="1 2">
    <name type="scientific">Dentiscutata heterogama</name>
    <dbReference type="NCBI Taxonomy" id="1316150"/>
    <lineage>
        <taxon>Eukaryota</taxon>
        <taxon>Fungi</taxon>
        <taxon>Fungi incertae sedis</taxon>
        <taxon>Mucoromycota</taxon>
        <taxon>Glomeromycotina</taxon>
        <taxon>Glomeromycetes</taxon>
        <taxon>Diversisporales</taxon>
        <taxon>Gigasporaceae</taxon>
        <taxon>Dentiscutata</taxon>
    </lineage>
</organism>